<evidence type="ECO:0000313" key="2">
    <source>
        <dbReference type="Proteomes" id="UP000444174"/>
    </source>
</evidence>
<comment type="caution">
    <text evidence="1">The sequence shown here is derived from an EMBL/GenBank/DDBJ whole genome shotgun (WGS) entry which is preliminary data.</text>
</comment>
<accession>A0A843YBP3</accession>
<organism evidence="1 2">
    <name type="scientific">Tritonibacter litoralis</name>
    <dbReference type="NCBI Taxonomy" id="2662264"/>
    <lineage>
        <taxon>Bacteria</taxon>
        <taxon>Pseudomonadati</taxon>
        <taxon>Pseudomonadota</taxon>
        <taxon>Alphaproteobacteria</taxon>
        <taxon>Rhodobacterales</taxon>
        <taxon>Paracoccaceae</taxon>
        <taxon>Tritonibacter</taxon>
    </lineage>
</organism>
<sequence>MDKENFFKGKLGFGGAFSDALSRATPIVIDTFEDHGHDVHAFAARNSASIRMELDQFTVELRHRPQMKRGWKAPQWAGDTLELRLTPLFPEFCDQEITEMLLAAVLFNLANDLNPISIKWLNTPVLLSRDEFLSAFEPVDLNNLETAPDAQVPEALVPAFEMPLAEADDFAYWHGGTSVALLEPALQPDPMPLDRFLDAVDSANAQISQTDTRPRGRSVFDPVDITARALDNHIDEILADDVEPGLVPDAVASLQHPPQTKPGVLQRIVRPFVKAAETVHLLRTTELRYSFQILLLTALVLYLDSAGMVRAAINLLH</sequence>
<dbReference type="EMBL" id="WIBF01000001">
    <property type="protein sequence ID" value="MQQ06884.1"/>
    <property type="molecule type" value="Genomic_DNA"/>
</dbReference>
<proteinExistence type="predicted"/>
<evidence type="ECO:0000313" key="1">
    <source>
        <dbReference type="EMBL" id="MQQ06884.1"/>
    </source>
</evidence>
<dbReference type="AlphaFoldDB" id="A0A843YBP3"/>
<keyword evidence="2" id="KW-1185">Reference proteome</keyword>
<dbReference type="RefSeq" id="WP_153213815.1">
    <property type="nucleotide sequence ID" value="NZ_WIBF01000001.1"/>
</dbReference>
<dbReference type="Proteomes" id="UP000444174">
    <property type="component" value="Unassembled WGS sequence"/>
</dbReference>
<reference evidence="1 2" key="1">
    <citation type="submission" date="2019-10" db="EMBL/GenBank/DDBJ databases">
        <title>Epibacterium sp. nov., isolated from seawater.</title>
        <authorList>
            <person name="Zhang X."/>
            <person name="Li N."/>
        </authorList>
    </citation>
    <scope>NUCLEOTIDE SEQUENCE [LARGE SCALE GENOMIC DNA]</scope>
    <source>
        <strain evidence="1 2">SM1979</strain>
    </source>
</reference>
<protein>
    <submittedName>
        <fullName evidence="1">Uncharacterized protein</fullName>
    </submittedName>
</protein>
<name>A0A843YBP3_9RHOB</name>
<gene>
    <name evidence="1" type="ORF">GFB49_00295</name>
</gene>